<dbReference type="AlphaFoldDB" id="G8X7K0"/>
<dbReference type="EMBL" id="CP003222">
    <property type="protein sequence ID" value="AEW85713.1"/>
    <property type="molecule type" value="Genomic_DNA"/>
</dbReference>
<feature type="domain" description="Transposase IS204/IS1001/IS1096/IS1165 DDE" evidence="1">
    <location>
        <begin position="5"/>
        <end position="105"/>
    </location>
</feature>
<dbReference type="Pfam" id="PF01610">
    <property type="entry name" value="DDE_Tnp_ISL3"/>
    <property type="match status" value="1"/>
</dbReference>
<dbReference type="HOGENOM" id="CLU_042767_2_0_10"/>
<evidence type="ECO:0000259" key="1">
    <source>
        <dbReference type="Pfam" id="PF01610"/>
    </source>
</evidence>
<dbReference type="STRING" id="1041826.FCOL_04410"/>
<protein>
    <submittedName>
        <fullName evidence="2">Transposase, family 12</fullName>
    </submittedName>
</protein>
<reference evidence="2 3" key="1">
    <citation type="journal article" date="2012" name="J. Bacteriol.">
        <title>Genome Sequence of the Fish Pathogen Flavobacterium columnare ATCC 49512.</title>
        <authorList>
            <person name="Tekedar H.C."/>
            <person name="Karsi A."/>
            <person name="Gillaspy A.F."/>
            <person name="Dyer D.W."/>
            <person name="Benton N.R."/>
            <person name="Zaitshik J."/>
            <person name="Vamenta S."/>
            <person name="Banes M.M."/>
            <person name="Gulsoy N."/>
            <person name="Aboko-Cole M."/>
            <person name="Waldbieser G.C."/>
            <person name="Lawrence M.L."/>
        </authorList>
    </citation>
    <scope>NUCLEOTIDE SEQUENCE [LARGE SCALE GENOMIC DNA]</scope>
    <source>
        <strain evidence="3">ATCC 49512 / CIP 103533 / TG 44/87</strain>
    </source>
</reference>
<dbReference type="Proteomes" id="UP000005638">
    <property type="component" value="Chromosome"/>
</dbReference>
<proteinExistence type="predicted"/>
<dbReference type="InterPro" id="IPR002560">
    <property type="entry name" value="Transposase_DDE"/>
</dbReference>
<accession>G8X7K0</accession>
<dbReference type="PANTHER" id="PTHR33498">
    <property type="entry name" value="TRANSPOSASE FOR INSERTION SEQUENCE ELEMENT IS1557"/>
    <property type="match status" value="1"/>
</dbReference>
<dbReference type="eggNOG" id="COG3464">
    <property type="taxonomic scope" value="Bacteria"/>
</dbReference>
<dbReference type="KEGG" id="fco:FCOL_04410"/>
<evidence type="ECO:0000313" key="2">
    <source>
        <dbReference type="EMBL" id="AEW85713.1"/>
    </source>
</evidence>
<dbReference type="InterPro" id="IPR047951">
    <property type="entry name" value="Transpos_ISL3"/>
</dbReference>
<sequence length="107" mass="12250">MGTHLSIDEVALYQGELYTIVTNKKFKGKKSSLVAIIAGTKDDQVIELIRKIDPEKRNCVKETTLDMANTMKLIAKKCFPKAIQVTDRFHAQKRALEALQEIRIKYR</sequence>
<name>G8X7K0_FLACA</name>
<evidence type="ECO:0000313" key="3">
    <source>
        <dbReference type="Proteomes" id="UP000005638"/>
    </source>
</evidence>
<dbReference type="PANTHER" id="PTHR33498:SF1">
    <property type="entry name" value="TRANSPOSASE FOR INSERTION SEQUENCE ELEMENT IS1557"/>
    <property type="match status" value="1"/>
</dbReference>
<gene>
    <name evidence="2" type="ordered locus">FCOL_04410</name>
</gene>
<keyword evidence="3" id="KW-1185">Reference proteome</keyword>
<organism evidence="2 3">
    <name type="scientific">Flavobacterium columnare (strain ATCC 49512 / CIP 103533 / TG 44/87)</name>
    <dbReference type="NCBI Taxonomy" id="1041826"/>
    <lineage>
        <taxon>Bacteria</taxon>
        <taxon>Pseudomonadati</taxon>
        <taxon>Bacteroidota</taxon>
        <taxon>Flavobacteriia</taxon>
        <taxon>Flavobacteriales</taxon>
        <taxon>Flavobacteriaceae</taxon>
        <taxon>Flavobacterium</taxon>
    </lineage>
</organism>